<dbReference type="RefSeq" id="WP_345549934.1">
    <property type="nucleotide sequence ID" value="NZ_BAABRT010000008.1"/>
</dbReference>
<proteinExistence type="predicted"/>
<accession>A0ABP9WRI9</accession>
<feature type="transmembrane region" description="Helical" evidence="1">
    <location>
        <begin position="37"/>
        <end position="55"/>
    </location>
</feature>
<reference evidence="2 3" key="1">
    <citation type="submission" date="2024-02" db="EMBL/GenBank/DDBJ databases">
        <title>Microbulbifer aestuariivivens NBRC 112533.</title>
        <authorList>
            <person name="Ichikawa N."/>
            <person name="Katano-Makiyama Y."/>
            <person name="Hidaka K."/>
        </authorList>
    </citation>
    <scope>NUCLEOTIDE SEQUENCE [LARGE SCALE GENOMIC DNA]</scope>
    <source>
        <strain evidence="2 3">NBRC 112533</strain>
    </source>
</reference>
<dbReference type="Proteomes" id="UP001408594">
    <property type="component" value="Unassembled WGS sequence"/>
</dbReference>
<organism evidence="2 3">
    <name type="scientific">Microbulbifer aestuariivivens</name>
    <dbReference type="NCBI Taxonomy" id="1908308"/>
    <lineage>
        <taxon>Bacteria</taxon>
        <taxon>Pseudomonadati</taxon>
        <taxon>Pseudomonadota</taxon>
        <taxon>Gammaproteobacteria</taxon>
        <taxon>Cellvibrionales</taxon>
        <taxon>Microbulbiferaceae</taxon>
        <taxon>Microbulbifer</taxon>
    </lineage>
</organism>
<sequence>MKTSMSRRKRSLGFIPGLLALVTSLLAFSVGVKLFIPAVFLVFMAVPSAMLAVLLKSLRLGILSIFFAAFAWFSSPAVGLLAFKSDNVFFCLSATGLILAVTLFLYWYRASRA</sequence>
<comment type="caution">
    <text evidence="2">The sequence shown here is derived from an EMBL/GenBank/DDBJ whole genome shotgun (WGS) entry which is preliminary data.</text>
</comment>
<keyword evidence="3" id="KW-1185">Reference proteome</keyword>
<evidence type="ECO:0000313" key="3">
    <source>
        <dbReference type="Proteomes" id="UP001408594"/>
    </source>
</evidence>
<dbReference type="EMBL" id="BAABRT010000008">
    <property type="protein sequence ID" value="GAA5524756.1"/>
    <property type="molecule type" value="Genomic_DNA"/>
</dbReference>
<feature type="transmembrane region" description="Helical" evidence="1">
    <location>
        <begin position="87"/>
        <end position="108"/>
    </location>
</feature>
<evidence type="ECO:0000313" key="2">
    <source>
        <dbReference type="EMBL" id="GAA5524756.1"/>
    </source>
</evidence>
<keyword evidence="1" id="KW-0472">Membrane</keyword>
<protein>
    <submittedName>
        <fullName evidence="2">Uncharacterized protein</fullName>
    </submittedName>
</protein>
<gene>
    <name evidence="2" type="ORF">Maes01_01315</name>
</gene>
<keyword evidence="1" id="KW-0812">Transmembrane</keyword>
<keyword evidence="1" id="KW-1133">Transmembrane helix</keyword>
<name>A0ABP9WRI9_9GAMM</name>
<evidence type="ECO:0000256" key="1">
    <source>
        <dbReference type="SAM" id="Phobius"/>
    </source>
</evidence>
<feature type="transmembrane region" description="Helical" evidence="1">
    <location>
        <begin position="62"/>
        <end position="81"/>
    </location>
</feature>